<gene>
    <name evidence="2" type="ORF">JR316_008543</name>
</gene>
<feature type="compositionally biased region" description="Acidic residues" evidence="1">
    <location>
        <begin position="466"/>
        <end position="475"/>
    </location>
</feature>
<protein>
    <submittedName>
        <fullName evidence="2">Uncharacterized protein</fullName>
    </submittedName>
</protein>
<accession>A0A8H7XVV7</accession>
<feature type="compositionally biased region" description="Low complexity" evidence="1">
    <location>
        <begin position="710"/>
        <end position="734"/>
    </location>
</feature>
<feature type="compositionally biased region" description="Pro residues" evidence="1">
    <location>
        <begin position="528"/>
        <end position="537"/>
    </location>
</feature>
<feature type="compositionally biased region" description="Low complexity" evidence="1">
    <location>
        <begin position="670"/>
        <end position="684"/>
    </location>
</feature>
<organism evidence="2">
    <name type="scientific">Psilocybe cubensis</name>
    <name type="common">Psychedelic mushroom</name>
    <name type="synonym">Stropharia cubensis</name>
    <dbReference type="NCBI Taxonomy" id="181762"/>
    <lineage>
        <taxon>Eukaryota</taxon>
        <taxon>Fungi</taxon>
        <taxon>Dikarya</taxon>
        <taxon>Basidiomycota</taxon>
        <taxon>Agaricomycotina</taxon>
        <taxon>Agaricomycetes</taxon>
        <taxon>Agaricomycetidae</taxon>
        <taxon>Agaricales</taxon>
        <taxon>Agaricineae</taxon>
        <taxon>Strophariaceae</taxon>
        <taxon>Psilocybe</taxon>
    </lineage>
</organism>
<proteinExistence type="predicted"/>
<dbReference type="EMBL" id="JAFIQS010000008">
    <property type="protein sequence ID" value="KAG5166454.1"/>
    <property type="molecule type" value="Genomic_DNA"/>
</dbReference>
<dbReference type="AlphaFoldDB" id="A0A8H7XVV7"/>
<comment type="caution">
    <text evidence="2">The sequence shown here is derived from an EMBL/GenBank/DDBJ whole genome shotgun (WGS) entry which is preliminary data.</text>
</comment>
<feature type="compositionally biased region" description="Polar residues" evidence="1">
    <location>
        <begin position="499"/>
        <end position="508"/>
    </location>
</feature>
<feature type="compositionally biased region" description="Low complexity" evidence="1">
    <location>
        <begin position="583"/>
        <end position="600"/>
    </location>
</feature>
<dbReference type="OrthoDB" id="2591449at2759"/>
<feature type="compositionally biased region" description="Polar residues" evidence="1">
    <location>
        <begin position="29"/>
        <end position="41"/>
    </location>
</feature>
<feature type="compositionally biased region" description="Low complexity" evidence="1">
    <location>
        <begin position="557"/>
        <end position="569"/>
    </location>
</feature>
<feature type="compositionally biased region" description="Low complexity" evidence="1">
    <location>
        <begin position="516"/>
        <end position="527"/>
    </location>
</feature>
<feature type="region of interest" description="Disordered" evidence="1">
    <location>
        <begin position="1"/>
        <end position="167"/>
    </location>
</feature>
<evidence type="ECO:0000256" key="1">
    <source>
        <dbReference type="SAM" id="MobiDB-lite"/>
    </source>
</evidence>
<feature type="region of interest" description="Disordered" evidence="1">
    <location>
        <begin position="466"/>
        <end position="752"/>
    </location>
</feature>
<evidence type="ECO:0000313" key="2">
    <source>
        <dbReference type="EMBL" id="KAG5166454.1"/>
    </source>
</evidence>
<feature type="compositionally biased region" description="Polar residues" evidence="1">
    <location>
        <begin position="142"/>
        <end position="154"/>
    </location>
</feature>
<feature type="compositionally biased region" description="Low complexity" evidence="1">
    <location>
        <begin position="106"/>
        <end position="121"/>
    </location>
</feature>
<reference evidence="2" key="1">
    <citation type="submission" date="2021-02" db="EMBL/GenBank/DDBJ databases">
        <title>Psilocybe cubensis genome.</title>
        <authorList>
            <person name="Mckernan K.J."/>
            <person name="Crawford S."/>
            <person name="Trippe A."/>
            <person name="Kane L.T."/>
            <person name="Mclaughlin S."/>
        </authorList>
    </citation>
    <scope>NUCLEOTIDE SEQUENCE [LARGE SCALE GENOMIC DNA]</scope>
    <source>
        <strain evidence="2">MGC-MH-2018</strain>
    </source>
</reference>
<sequence>MSVVTPSRRLSARRGSTTAPDPFGLHATVNLNPNRSSSSKLTIVRVPAPAPPNTPTPLALNEPPASPVLGPRRLHRRPAPQAGAPERVSFAFSSFGPPQRPDSPDHSPSSSPRLRPSSPHLAATTFGSKPRLTPDQLVDLARSSTAPRPQLTPNHQPPSPGHTLPATFTPLPDDIYLPFIDRPSEVSQLISSPPDVKLFSLLAQIFRNKHPVPLNTPDHSLHETPVDLPRDPAAWTYNHLIYHLTRIDRDIAPDFLWAIAARKCILAHSELLWERIKGALGIPPELDVDYDFLEDDQESPDTSDISDDEGKAARGHWSDWDAVMDSPIHTRKRLSMSDSPVASIHSGRHAGIDEQDAHFRSQIDDRLQGLQGGFTQRSASAVIQTEDGETTIAPTPHGVRSPPEQEGLVIGAFSPPLVSDDAIDHLSIEPLLAPQTPSPSVLFHPLTAAAPPSHAGGEHLGGIAEGAEEEEEQESATDITAPTEPPAAPAEESDPDLISPSQIQGLRISTSPLPPSHSFSPPILSPISPLPPYPPPNSSGVGVAPLGTPPNTTGQPSSGSHSRASSFSSVGPFQRSESTGNLSASWSAMAAAAAAANANNHSGSVFGSEAGDSSGYMSDSDRLPGQGLGPLFPSNFARLAGGPTLRANTASGRSAHVVPHARYPHSIPANGGSNSSGTTFGGPSLANRPGKVRTYSHGASSRVHGGMHAHSLSGHQQQVGGSSSSSSSAASVGSADRRSWGGLSGSGAKTQD</sequence>
<name>A0A8H7XVV7_PSICU</name>